<comment type="cofactor">
    <cofactor evidence="1">
        <name>FAD</name>
        <dbReference type="ChEBI" id="CHEBI:57692"/>
    </cofactor>
</comment>
<dbReference type="AlphaFoldDB" id="A0A381U1R2"/>
<keyword evidence="2" id="KW-0285">Flavoprotein</keyword>
<dbReference type="InterPro" id="IPR002937">
    <property type="entry name" value="Amino_oxidase"/>
</dbReference>
<dbReference type="PRINTS" id="PR00419">
    <property type="entry name" value="ADXRDTASE"/>
</dbReference>
<evidence type="ECO:0000256" key="3">
    <source>
        <dbReference type="ARBA" id="ARBA00022827"/>
    </source>
</evidence>
<dbReference type="PANTHER" id="PTHR42923">
    <property type="entry name" value="PROTOPORPHYRINOGEN OXIDASE"/>
    <property type="match status" value="1"/>
</dbReference>
<dbReference type="Gene3D" id="3.90.660.20">
    <property type="entry name" value="Protoporphyrinogen oxidase, mitochondrial, domain 2"/>
    <property type="match status" value="1"/>
</dbReference>
<dbReference type="SUPFAM" id="SSF51905">
    <property type="entry name" value="FAD/NAD(P)-binding domain"/>
    <property type="match status" value="1"/>
</dbReference>
<gene>
    <name evidence="8" type="ORF">METZ01_LOCUS74903</name>
</gene>
<dbReference type="GO" id="GO:0004729">
    <property type="term" value="F:oxygen-dependent protoporphyrinogen oxidase activity"/>
    <property type="evidence" value="ECO:0007669"/>
    <property type="project" value="InterPro"/>
</dbReference>
<feature type="non-terminal residue" evidence="8">
    <location>
        <position position="1"/>
    </location>
</feature>
<dbReference type="PANTHER" id="PTHR42923:SF3">
    <property type="entry name" value="PROTOPORPHYRINOGEN OXIDASE"/>
    <property type="match status" value="1"/>
</dbReference>
<keyword evidence="4" id="KW-0560">Oxidoreductase</keyword>
<organism evidence="8">
    <name type="scientific">marine metagenome</name>
    <dbReference type="NCBI Taxonomy" id="408172"/>
    <lineage>
        <taxon>unclassified sequences</taxon>
        <taxon>metagenomes</taxon>
        <taxon>ecological metagenomes</taxon>
    </lineage>
</organism>
<sequence>VERVKVAVVGGGITGLATAYELHQQGVHFRLFESSERLGGLILTEKLNGFTIEAGPDSLLIQKPSAIELCKELGLGERLQTTLKPRTAYILKKGTLHALPETSVLGIPTRLTPLFMSGLLSPLGKLRFALDLILPRRHMTSSEDESIADFFTRRFGKESVDYVAEPLLATIHAGDVNRLSMRALFPRLVEVEQSHGSLIRGLNRRRRPAPIADGMFRSLPGGLGEMTEALVSALPPERLSSSTRVISIDDNGPFVVRTTGDVTVASAVILAIPAPGAASLLEIRHPKLAEHCLNIPHNSTAAVALTYPRSAIEHALLGSGFVVPRVETGLSIIAATWVSSKWPGRAPAGQVLIRAFIGGARDPDILNRIPNDEDIAQLAHRNLARILKIECDPQFSRVYRWRNRSPQYEVGHLERLASIDHELQHTPGLFITGTSFRGIGIPDCIAEGRATARSASEGP</sequence>
<keyword evidence="5" id="KW-0350">Heme biosynthesis</keyword>
<dbReference type="NCBIfam" id="TIGR00562">
    <property type="entry name" value="proto_IX_ox"/>
    <property type="match status" value="1"/>
</dbReference>
<comment type="pathway">
    <text evidence="6">Porphyrin-containing compound metabolism.</text>
</comment>
<evidence type="ECO:0000256" key="4">
    <source>
        <dbReference type="ARBA" id="ARBA00023002"/>
    </source>
</evidence>
<accession>A0A381U1R2</accession>
<dbReference type="Pfam" id="PF01593">
    <property type="entry name" value="Amino_oxidase"/>
    <property type="match status" value="1"/>
</dbReference>
<proteinExistence type="predicted"/>
<evidence type="ECO:0000256" key="6">
    <source>
        <dbReference type="ARBA" id="ARBA00023444"/>
    </source>
</evidence>
<protein>
    <recommendedName>
        <fullName evidence="7">Amine oxidase domain-containing protein</fullName>
    </recommendedName>
</protein>
<dbReference type="Gene3D" id="1.10.3110.10">
    <property type="entry name" value="protoporphyrinogen ix oxidase, domain 3"/>
    <property type="match status" value="1"/>
</dbReference>
<evidence type="ECO:0000313" key="8">
    <source>
        <dbReference type="EMBL" id="SVA22049.1"/>
    </source>
</evidence>
<evidence type="ECO:0000259" key="7">
    <source>
        <dbReference type="Pfam" id="PF01593"/>
    </source>
</evidence>
<dbReference type="GO" id="GO:0006783">
    <property type="term" value="P:heme biosynthetic process"/>
    <property type="evidence" value="ECO:0007669"/>
    <property type="project" value="UniProtKB-KW"/>
</dbReference>
<keyword evidence="3" id="KW-0274">FAD</keyword>
<evidence type="ECO:0000256" key="1">
    <source>
        <dbReference type="ARBA" id="ARBA00001974"/>
    </source>
</evidence>
<feature type="domain" description="Amine oxidase" evidence="7">
    <location>
        <begin position="13"/>
        <end position="453"/>
    </location>
</feature>
<evidence type="ECO:0000256" key="2">
    <source>
        <dbReference type="ARBA" id="ARBA00022630"/>
    </source>
</evidence>
<dbReference type="InterPro" id="IPR004572">
    <property type="entry name" value="Protoporphyrinogen_oxidase"/>
</dbReference>
<dbReference type="InterPro" id="IPR050464">
    <property type="entry name" value="Zeta_carotene_desat/Oxidored"/>
</dbReference>
<name>A0A381U1R2_9ZZZZ</name>
<evidence type="ECO:0000256" key="5">
    <source>
        <dbReference type="ARBA" id="ARBA00023133"/>
    </source>
</evidence>
<dbReference type="SUPFAM" id="SSF54373">
    <property type="entry name" value="FAD-linked reductases, C-terminal domain"/>
    <property type="match status" value="1"/>
</dbReference>
<dbReference type="InterPro" id="IPR036188">
    <property type="entry name" value="FAD/NAD-bd_sf"/>
</dbReference>
<dbReference type="Gene3D" id="3.50.50.60">
    <property type="entry name" value="FAD/NAD(P)-binding domain"/>
    <property type="match status" value="1"/>
</dbReference>
<reference evidence="8" key="1">
    <citation type="submission" date="2018-05" db="EMBL/GenBank/DDBJ databases">
        <authorList>
            <person name="Lanie J.A."/>
            <person name="Ng W.-L."/>
            <person name="Kazmierczak K.M."/>
            <person name="Andrzejewski T.M."/>
            <person name="Davidsen T.M."/>
            <person name="Wayne K.J."/>
            <person name="Tettelin H."/>
            <person name="Glass J.I."/>
            <person name="Rusch D."/>
            <person name="Podicherti R."/>
            <person name="Tsui H.-C.T."/>
            <person name="Winkler M.E."/>
        </authorList>
    </citation>
    <scope>NUCLEOTIDE SEQUENCE</scope>
</reference>
<dbReference type="EMBL" id="UINC01005552">
    <property type="protein sequence ID" value="SVA22049.1"/>
    <property type="molecule type" value="Genomic_DNA"/>
</dbReference>